<protein>
    <submittedName>
        <fullName evidence="1">Uncharacterized protein</fullName>
    </submittedName>
</protein>
<sequence>MQNWMRPSVMKEWQTVRSRLSAYRRACLALFRPLAAVQYTRDLGVSVVEADALHKDRRRESRSFAGAVPAPARPFTFTDQNAVRRRATANT</sequence>
<dbReference type="RefSeq" id="WP_377388063.1">
    <property type="nucleotide sequence ID" value="NZ_JBHUIX010000005.1"/>
</dbReference>
<accession>A0ABW5A801</accession>
<reference evidence="2" key="1">
    <citation type="journal article" date="2019" name="Int. J. Syst. Evol. Microbiol.">
        <title>The Global Catalogue of Microorganisms (GCM) 10K type strain sequencing project: providing services to taxonomists for standard genome sequencing and annotation.</title>
        <authorList>
            <consortium name="The Broad Institute Genomics Platform"/>
            <consortium name="The Broad Institute Genome Sequencing Center for Infectious Disease"/>
            <person name="Wu L."/>
            <person name="Ma J."/>
        </authorList>
    </citation>
    <scope>NUCLEOTIDE SEQUENCE [LARGE SCALE GENOMIC DNA]</scope>
    <source>
        <strain evidence="2">CCUG 55131</strain>
    </source>
</reference>
<proteinExistence type="predicted"/>
<evidence type="ECO:0000313" key="2">
    <source>
        <dbReference type="Proteomes" id="UP001597413"/>
    </source>
</evidence>
<gene>
    <name evidence="1" type="ORF">ACFSM0_05295</name>
</gene>
<organism evidence="1 2">
    <name type="scientific">Rhodobacter lacus</name>
    <dbReference type="NCBI Taxonomy" id="1641972"/>
    <lineage>
        <taxon>Bacteria</taxon>
        <taxon>Pseudomonadati</taxon>
        <taxon>Pseudomonadota</taxon>
        <taxon>Alphaproteobacteria</taxon>
        <taxon>Rhodobacterales</taxon>
        <taxon>Rhodobacter group</taxon>
        <taxon>Rhodobacter</taxon>
    </lineage>
</organism>
<dbReference type="EMBL" id="JBHUIX010000005">
    <property type="protein sequence ID" value="MFD2173503.1"/>
    <property type="molecule type" value="Genomic_DNA"/>
</dbReference>
<keyword evidence="2" id="KW-1185">Reference proteome</keyword>
<evidence type="ECO:0000313" key="1">
    <source>
        <dbReference type="EMBL" id="MFD2173503.1"/>
    </source>
</evidence>
<comment type="caution">
    <text evidence="1">The sequence shown here is derived from an EMBL/GenBank/DDBJ whole genome shotgun (WGS) entry which is preliminary data.</text>
</comment>
<name>A0ABW5A801_9RHOB</name>
<dbReference type="Proteomes" id="UP001597413">
    <property type="component" value="Unassembled WGS sequence"/>
</dbReference>